<accession>A0ABR3LP11</accession>
<protein>
    <recommendedName>
        <fullName evidence="4">Secreted protein</fullName>
    </recommendedName>
</protein>
<reference evidence="2 3" key="1">
    <citation type="submission" date="2023-09" db="EMBL/GenBank/DDBJ databases">
        <authorList>
            <person name="Wang M."/>
        </authorList>
    </citation>
    <scope>NUCLEOTIDE SEQUENCE [LARGE SCALE GENOMIC DNA]</scope>
    <source>
        <strain evidence="2">GT-2023</strain>
        <tissue evidence="2">Liver</tissue>
    </source>
</reference>
<evidence type="ECO:0008006" key="4">
    <source>
        <dbReference type="Google" id="ProtNLM"/>
    </source>
</evidence>
<evidence type="ECO:0000256" key="1">
    <source>
        <dbReference type="SAM" id="MobiDB-lite"/>
    </source>
</evidence>
<name>A0ABR3LP11_9TELE</name>
<comment type="caution">
    <text evidence="2">The sequence shown here is derived from an EMBL/GenBank/DDBJ whole genome shotgun (WGS) entry which is preliminary data.</text>
</comment>
<gene>
    <name evidence="2" type="ORF">QQF64_016871</name>
</gene>
<dbReference type="EMBL" id="JAYMGO010000020">
    <property type="protein sequence ID" value="KAL1254642.1"/>
    <property type="molecule type" value="Genomic_DNA"/>
</dbReference>
<evidence type="ECO:0000313" key="2">
    <source>
        <dbReference type="EMBL" id="KAL1254642.1"/>
    </source>
</evidence>
<evidence type="ECO:0000313" key="3">
    <source>
        <dbReference type="Proteomes" id="UP001558613"/>
    </source>
</evidence>
<keyword evidence="3" id="KW-1185">Reference proteome</keyword>
<sequence>MRQLLITYEVILPTFLQAVHKEAARRPCEEEALEGTAGIREPGGFKSSGLGAQMLPHIAVWQWSGGRRRHVKRERVCRHSAPHKADRCLHYRKE</sequence>
<dbReference type="Proteomes" id="UP001558613">
    <property type="component" value="Unassembled WGS sequence"/>
</dbReference>
<feature type="region of interest" description="Disordered" evidence="1">
    <location>
        <begin position="30"/>
        <end position="50"/>
    </location>
</feature>
<proteinExistence type="predicted"/>
<organism evidence="2 3">
    <name type="scientific">Cirrhinus molitorella</name>
    <name type="common">mud carp</name>
    <dbReference type="NCBI Taxonomy" id="172907"/>
    <lineage>
        <taxon>Eukaryota</taxon>
        <taxon>Metazoa</taxon>
        <taxon>Chordata</taxon>
        <taxon>Craniata</taxon>
        <taxon>Vertebrata</taxon>
        <taxon>Euteleostomi</taxon>
        <taxon>Actinopterygii</taxon>
        <taxon>Neopterygii</taxon>
        <taxon>Teleostei</taxon>
        <taxon>Ostariophysi</taxon>
        <taxon>Cypriniformes</taxon>
        <taxon>Cyprinidae</taxon>
        <taxon>Labeoninae</taxon>
        <taxon>Labeonini</taxon>
        <taxon>Cirrhinus</taxon>
    </lineage>
</organism>